<reference evidence="3" key="1">
    <citation type="journal article" date="2023" name="Mol. Phylogenet. Evol.">
        <title>Genome-scale phylogeny and comparative genomics of the fungal order Sordariales.</title>
        <authorList>
            <person name="Hensen N."/>
            <person name="Bonometti L."/>
            <person name="Westerberg I."/>
            <person name="Brannstrom I.O."/>
            <person name="Guillou S."/>
            <person name="Cros-Aarteil S."/>
            <person name="Calhoun S."/>
            <person name="Haridas S."/>
            <person name="Kuo A."/>
            <person name="Mondo S."/>
            <person name="Pangilinan J."/>
            <person name="Riley R."/>
            <person name="LaButti K."/>
            <person name="Andreopoulos B."/>
            <person name="Lipzen A."/>
            <person name="Chen C."/>
            <person name="Yan M."/>
            <person name="Daum C."/>
            <person name="Ng V."/>
            <person name="Clum A."/>
            <person name="Steindorff A."/>
            <person name="Ohm R.A."/>
            <person name="Martin F."/>
            <person name="Silar P."/>
            <person name="Natvig D.O."/>
            <person name="Lalanne C."/>
            <person name="Gautier V."/>
            <person name="Ament-Velasquez S.L."/>
            <person name="Kruys A."/>
            <person name="Hutchinson M.I."/>
            <person name="Powell A.J."/>
            <person name="Barry K."/>
            <person name="Miller A.N."/>
            <person name="Grigoriev I.V."/>
            <person name="Debuchy R."/>
            <person name="Gladieux P."/>
            <person name="Hiltunen Thoren M."/>
            <person name="Johannesson H."/>
        </authorList>
    </citation>
    <scope>NUCLEOTIDE SEQUENCE</scope>
    <source>
        <strain evidence="3">CBS 958.72</strain>
    </source>
</reference>
<evidence type="ECO:0000259" key="2">
    <source>
        <dbReference type="Pfam" id="PF12776"/>
    </source>
</evidence>
<dbReference type="EMBL" id="JAULSN010000001">
    <property type="protein sequence ID" value="KAK3384405.1"/>
    <property type="molecule type" value="Genomic_DNA"/>
</dbReference>
<feature type="domain" description="Myb/SANT-like" evidence="2">
    <location>
        <begin position="85"/>
        <end position="178"/>
    </location>
</feature>
<accession>A0AAE0NN20</accession>
<keyword evidence="3" id="KW-0238">DNA-binding</keyword>
<dbReference type="Pfam" id="PF12776">
    <property type="entry name" value="Myb_DNA-bind_3"/>
    <property type="match status" value="1"/>
</dbReference>
<dbReference type="Proteomes" id="UP001287356">
    <property type="component" value="Unassembled WGS sequence"/>
</dbReference>
<feature type="compositionally biased region" description="Basic and acidic residues" evidence="1">
    <location>
        <begin position="75"/>
        <end position="84"/>
    </location>
</feature>
<evidence type="ECO:0000256" key="1">
    <source>
        <dbReference type="SAM" id="MobiDB-lite"/>
    </source>
</evidence>
<reference evidence="3" key="2">
    <citation type="submission" date="2023-06" db="EMBL/GenBank/DDBJ databases">
        <authorList>
            <consortium name="Lawrence Berkeley National Laboratory"/>
            <person name="Haridas S."/>
            <person name="Hensen N."/>
            <person name="Bonometti L."/>
            <person name="Westerberg I."/>
            <person name="Brannstrom I.O."/>
            <person name="Guillou S."/>
            <person name="Cros-Aarteil S."/>
            <person name="Calhoun S."/>
            <person name="Kuo A."/>
            <person name="Mondo S."/>
            <person name="Pangilinan J."/>
            <person name="Riley R."/>
            <person name="Labutti K."/>
            <person name="Andreopoulos B."/>
            <person name="Lipzen A."/>
            <person name="Chen C."/>
            <person name="Yanf M."/>
            <person name="Daum C."/>
            <person name="Ng V."/>
            <person name="Clum A."/>
            <person name="Steindorff A."/>
            <person name="Ohm R."/>
            <person name="Martin F."/>
            <person name="Silar P."/>
            <person name="Natvig D."/>
            <person name="Lalanne C."/>
            <person name="Gautier V."/>
            <person name="Ament-Velasquez S.L."/>
            <person name="Kruys A."/>
            <person name="Hutchinson M.I."/>
            <person name="Powell A.J."/>
            <person name="Barry K."/>
            <person name="Miller A.N."/>
            <person name="Grigoriev I.V."/>
            <person name="Debuchy R."/>
            <person name="Gladieux P."/>
            <person name="Thoren M.H."/>
            <person name="Johannesson H."/>
        </authorList>
    </citation>
    <scope>NUCLEOTIDE SEQUENCE</scope>
    <source>
        <strain evidence="3">CBS 958.72</strain>
    </source>
</reference>
<dbReference type="GO" id="GO:0003677">
    <property type="term" value="F:DNA binding"/>
    <property type="evidence" value="ECO:0007669"/>
    <property type="project" value="UniProtKB-KW"/>
</dbReference>
<dbReference type="AlphaFoldDB" id="A0AAE0NN20"/>
<evidence type="ECO:0000313" key="3">
    <source>
        <dbReference type="EMBL" id="KAK3384405.1"/>
    </source>
</evidence>
<sequence>MAPTSGPSSSFEQAVYRDLTDNSFRVPSSSSATPASSGTPRTLAPVTPSGTPVPTPVPSASSVANKKKTGRKKKEKDPAKEAPIRWTDTQEKLLLDVLRRASDAGMKGQGGYKKQVYHQVVIKLQNTTGFKLSTDQVTNKVDHFKRKWRTWIILMENSGFGFDLVTGLHTAPDQVWDTLIKEHPQVGQFRYKTLPHLDLIEAVFQDDRGTTGSLAPTIGQLLTADSQPPMLFESIRSLTETFSQEPVTGEWLEKAMEIFNADWYTVLTPGVAEKAQQQWEDSEMKAKRFCLLKKEAREAYFVHLGHIPKE</sequence>
<evidence type="ECO:0000313" key="4">
    <source>
        <dbReference type="Proteomes" id="UP001287356"/>
    </source>
</evidence>
<protein>
    <submittedName>
        <fullName evidence="3">Myb/SANT-like DNA-binding domain-containing protein</fullName>
    </submittedName>
</protein>
<gene>
    <name evidence="3" type="ORF">B0T24DRAFT_83078</name>
</gene>
<dbReference type="InterPro" id="IPR024752">
    <property type="entry name" value="Myb/SANT-like_dom"/>
</dbReference>
<feature type="compositionally biased region" description="Low complexity" evidence="1">
    <location>
        <begin position="27"/>
        <end position="50"/>
    </location>
</feature>
<feature type="compositionally biased region" description="Basic residues" evidence="1">
    <location>
        <begin position="65"/>
        <end position="74"/>
    </location>
</feature>
<dbReference type="PANTHER" id="PTHR46929:SF3">
    <property type="entry name" value="MYB_SANT-LIKE DOMAIN-CONTAINING PROTEIN"/>
    <property type="match status" value="1"/>
</dbReference>
<dbReference type="PANTHER" id="PTHR46929">
    <property type="entry name" value="EXPRESSED PROTEIN"/>
    <property type="match status" value="1"/>
</dbReference>
<organism evidence="3 4">
    <name type="scientific">Lasiosphaeria ovina</name>
    <dbReference type="NCBI Taxonomy" id="92902"/>
    <lineage>
        <taxon>Eukaryota</taxon>
        <taxon>Fungi</taxon>
        <taxon>Dikarya</taxon>
        <taxon>Ascomycota</taxon>
        <taxon>Pezizomycotina</taxon>
        <taxon>Sordariomycetes</taxon>
        <taxon>Sordariomycetidae</taxon>
        <taxon>Sordariales</taxon>
        <taxon>Lasiosphaeriaceae</taxon>
        <taxon>Lasiosphaeria</taxon>
    </lineage>
</organism>
<name>A0AAE0NN20_9PEZI</name>
<keyword evidence="4" id="KW-1185">Reference proteome</keyword>
<feature type="region of interest" description="Disordered" evidence="1">
    <location>
        <begin position="22"/>
        <end position="84"/>
    </location>
</feature>
<comment type="caution">
    <text evidence="3">The sequence shown here is derived from an EMBL/GenBank/DDBJ whole genome shotgun (WGS) entry which is preliminary data.</text>
</comment>
<proteinExistence type="predicted"/>